<protein>
    <submittedName>
        <fullName evidence="2">WhiB family transcriptional regulator</fullName>
    </submittedName>
</protein>
<name>A0AAW6R4Z2_GORRU</name>
<evidence type="ECO:0000259" key="1">
    <source>
        <dbReference type="PROSITE" id="PS51674"/>
    </source>
</evidence>
<dbReference type="AlphaFoldDB" id="A0AAW6R4Z2"/>
<evidence type="ECO:0000313" key="2">
    <source>
        <dbReference type="EMBL" id="MDG6779583.1"/>
    </source>
</evidence>
<comment type="caution">
    <text evidence="2">The sequence shown here is derived from an EMBL/GenBank/DDBJ whole genome shotgun (WGS) entry which is preliminary data.</text>
</comment>
<dbReference type="EMBL" id="JARUXG010000001">
    <property type="protein sequence ID" value="MDG6779583.1"/>
    <property type="molecule type" value="Genomic_DNA"/>
</dbReference>
<feature type="domain" description="4Fe-4S Wbl-type" evidence="1">
    <location>
        <begin position="17"/>
        <end position="81"/>
    </location>
</feature>
<dbReference type="PROSITE" id="PS51674">
    <property type="entry name" value="4FE4S_WBL"/>
    <property type="match status" value="1"/>
</dbReference>
<accession>A0AAW6R4Z2</accession>
<organism evidence="2">
    <name type="scientific">Gordonia rubripertincta</name>
    <name type="common">Rhodococcus corallinus</name>
    <dbReference type="NCBI Taxonomy" id="36822"/>
    <lineage>
        <taxon>Bacteria</taxon>
        <taxon>Bacillati</taxon>
        <taxon>Actinomycetota</taxon>
        <taxon>Actinomycetes</taxon>
        <taxon>Mycobacteriales</taxon>
        <taxon>Gordoniaceae</taxon>
        <taxon>Gordonia</taxon>
    </lineage>
</organism>
<reference evidence="2" key="1">
    <citation type="submission" date="2023-04" db="EMBL/GenBank/DDBJ databases">
        <title>Characterization and analysis of the complete genome of Gordonia rubripertincta 112, the degrader of aromatic and aliphatic compounds.</title>
        <authorList>
            <person name="Frantsuzova E."/>
            <person name="Bogun A."/>
            <person name="Delegan Y."/>
        </authorList>
    </citation>
    <scope>NUCLEOTIDE SEQUENCE</scope>
    <source>
        <strain evidence="2">112</strain>
    </source>
</reference>
<proteinExistence type="predicted"/>
<sequence>MRLNRRPPPEVVILRGLCAGDPELFDPPATTARAAADRIEKAKRTCHACPVLAECRAWAQSLPRNSLSGVVAGKRYGATIYKKPRTKPA</sequence>
<dbReference type="RefSeq" id="WP_168432599.1">
    <property type="nucleotide sequence ID" value="NZ_CP178556.1"/>
</dbReference>
<gene>
    <name evidence="2" type="ORF">QBL07_01920</name>
</gene>
<dbReference type="InterPro" id="IPR034768">
    <property type="entry name" value="4FE4S_WBL"/>
</dbReference>
<dbReference type="Pfam" id="PF02467">
    <property type="entry name" value="Whib"/>
    <property type="match status" value="1"/>
</dbReference>